<protein>
    <submittedName>
        <fullName evidence="2">Uncharacterized protein</fullName>
    </submittedName>
</protein>
<dbReference type="AlphaFoldDB" id="A0AAW0UEF6"/>
<gene>
    <name evidence="2" type="ORF">O3P69_004413</name>
</gene>
<evidence type="ECO:0000313" key="3">
    <source>
        <dbReference type="Proteomes" id="UP001487740"/>
    </source>
</evidence>
<reference evidence="2 3" key="1">
    <citation type="submission" date="2023-03" db="EMBL/GenBank/DDBJ databases">
        <title>High-quality genome of Scylla paramamosain provides insights in environmental adaptation.</title>
        <authorList>
            <person name="Zhang L."/>
        </authorList>
    </citation>
    <scope>NUCLEOTIDE SEQUENCE [LARGE SCALE GENOMIC DNA]</scope>
    <source>
        <strain evidence="2">LZ_2023a</strain>
        <tissue evidence="2">Muscle</tissue>
    </source>
</reference>
<dbReference type="Proteomes" id="UP001487740">
    <property type="component" value="Unassembled WGS sequence"/>
</dbReference>
<name>A0AAW0UEF6_SCYPA</name>
<evidence type="ECO:0000256" key="1">
    <source>
        <dbReference type="SAM" id="MobiDB-lite"/>
    </source>
</evidence>
<keyword evidence="3" id="KW-1185">Reference proteome</keyword>
<evidence type="ECO:0000313" key="2">
    <source>
        <dbReference type="EMBL" id="KAK8397608.1"/>
    </source>
</evidence>
<accession>A0AAW0UEF6</accession>
<proteinExistence type="predicted"/>
<sequence length="106" mass="11930">MCSDSRIQIPSVSVAQRRWSAVQTFEQVVPRLPVDVSATPSHCVTARPSFLTRTSPSTRQTTNQNSRVSSAWLPDRLVFPHGTAVRVAAEEQQRRQHSLIPITCRY</sequence>
<comment type="caution">
    <text evidence="2">The sequence shown here is derived from an EMBL/GenBank/DDBJ whole genome shotgun (WGS) entry which is preliminary data.</text>
</comment>
<feature type="region of interest" description="Disordered" evidence="1">
    <location>
        <begin position="47"/>
        <end position="68"/>
    </location>
</feature>
<organism evidence="2 3">
    <name type="scientific">Scylla paramamosain</name>
    <name type="common">Mud crab</name>
    <dbReference type="NCBI Taxonomy" id="85552"/>
    <lineage>
        <taxon>Eukaryota</taxon>
        <taxon>Metazoa</taxon>
        <taxon>Ecdysozoa</taxon>
        <taxon>Arthropoda</taxon>
        <taxon>Crustacea</taxon>
        <taxon>Multicrustacea</taxon>
        <taxon>Malacostraca</taxon>
        <taxon>Eumalacostraca</taxon>
        <taxon>Eucarida</taxon>
        <taxon>Decapoda</taxon>
        <taxon>Pleocyemata</taxon>
        <taxon>Brachyura</taxon>
        <taxon>Eubrachyura</taxon>
        <taxon>Portunoidea</taxon>
        <taxon>Portunidae</taxon>
        <taxon>Portuninae</taxon>
        <taxon>Scylla</taxon>
    </lineage>
</organism>
<feature type="compositionally biased region" description="Polar residues" evidence="1">
    <location>
        <begin position="51"/>
        <end position="68"/>
    </location>
</feature>
<dbReference type="EMBL" id="JARAKH010000013">
    <property type="protein sequence ID" value="KAK8397608.1"/>
    <property type="molecule type" value="Genomic_DNA"/>
</dbReference>